<evidence type="ECO:0000313" key="2">
    <source>
        <dbReference type="Proteomes" id="UP000762676"/>
    </source>
</evidence>
<comment type="caution">
    <text evidence="1">The sequence shown here is derived from an EMBL/GenBank/DDBJ whole genome shotgun (WGS) entry which is preliminary data.</text>
</comment>
<evidence type="ECO:0008006" key="3">
    <source>
        <dbReference type="Google" id="ProtNLM"/>
    </source>
</evidence>
<protein>
    <recommendedName>
        <fullName evidence="3">Sema domain-containing protein</fullName>
    </recommendedName>
</protein>
<dbReference type="AlphaFoldDB" id="A0AAV4FPV4"/>
<reference evidence="1 2" key="1">
    <citation type="journal article" date="2021" name="Elife">
        <title>Chloroplast acquisition without the gene transfer in kleptoplastic sea slugs, Plakobranchus ocellatus.</title>
        <authorList>
            <person name="Maeda T."/>
            <person name="Takahashi S."/>
            <person name="Yoshida T."/>
            <person name="Shimamura S."/>
            <person name="Takaki Y."/>
            <person name="Nagai Y."/>
            <person name="Toyoda A."/>
            <person name="Suzuki Y."/>
            <person name="Arimoto A."/>
            <person name="Ishii H."/>
            <person name="Satoh N."/>
            <person name="Nishiyama T."/>
            <person name="Hasebe M."/>
            <person name="Maruyama T."/>
            <person name="Minagawa J."/>
            <person name="Obokata J."/>
            <person name="Shigenobu S."/>
        </authorList>
    </citation>
    <scope>NUCLEOTIDE SEQUENCE [LARGE SCALE GENOMIC DNA]</scope>
</reference>
<organism evidence="1 2">
    <name type="scientific">Elysia marginata</name>
    <dbReference type="NCBI Taxonomy" id="1093978"/>
    <lineage>
        <taxon>Eukaryota</taxon>
        <taxon>Metazoa</taxon>
        <taxon>Spiralia</taxon>
        <taxon>Lophotrochozoa</taxon>
        <taxon>Mollusca</taxon>
        <taxon>Gastropoda</taxon>
        <taxon>Heterobranchia</taxon>
        <taxon>Euthyneura</taxon>
        <taxon>Panpulmonata</taxon>
        <taxon>Sacoglossa</taxon>
        <taxon>Placobranchoidea</taxon>
        <taxon>Plakobranchidae</taxon>
        <taxon>Elysia</taxon>
    </lineage>
</organism>
<proteinExistence type="predicted"/>
<keyword evidence="2" id="KW-1185">Reference proteome</keyword>
<sequence>MYTLSKERLCGASVAESRWSLPQMGPTKSPKPFKRMLWLCLTSPKLPGDAYTETIFQTDHPVALLSLCGDTEARSNHSVALLSRTKVAKTSHEVIHVEGL</sequence>
<dbReference type="Proteomes" id="UP000762676">
    <property type="component" value="Unassembled WGS sequence"/>
</dbReference>
<evidence type="ECO:0000313" key="1">
    <source>
        <dbReference type="EMBL" id="GFR74725.1"/>
    </source>
</evidence>
<dbReference type="EMBL" id="BMAT01007939">
    <property type="protein sequence ID" value="GFR74725.1"/>
    <property type="molecule type" value="Genomic_DNA"/>
</dbReference>
<accession>A0AAV4FPV4</accession>
<name>A0AAV4FPV4_9GAST</name>
<gene>
    <name evidence="1" type="ORF">ElyMa_003900200</name>
</gene>